<dbReference type="Pfam" id="PF14715">
    <property type="entry name" value="FixP_N"/>
    <property type="match status" value="1"/>
</dbReference>
<dbReference type="InterPro" id="IPR008168">
    <property type="entry name" value="Cyt_C_IC"/>
</dbReference>
<feature type="transmembrane region" description="Helical" evidence="8">
    <location>
        <begin position="29"/>
        <end position="52"/>
    </location>
</feature>
<evidence type="ECO:0000256" key="6">
    <source>
        <dbReference type="PROSITE-ProRule" id="PRU00433"/>
    </source>
</evidence>
<evidence type="ECO:0000256" key="5">
    <source>
        <dbReference type="ARBA" id="ARBA00023004"/>
    </source>
</evidence>
<accession>A0A315Z821</accession>
<evidence type="ECO:0000256" key="3">
    <source>
        <dbReference type="ARBA" id="ARBA00022723"/>
    </source>
</evidence>
<keyword evidence="1" id="KW-0813">Transport</keyword>
<evidence type="ECO:0000256" key="1">
    <source>
        <dbReference type="ARBA" id="ARBA00022448"/>
    </source>
</evidence>
<dbReference type="PRINTS" id="PR00605">
    <property type="entry name" value="CYTCHROMECIC"/>
</dbReference>
<keyword evidence="2 6" id="KW-0349">Heme</keyword>
<dbReference type="SUPFAM" id="SSF46626">
    <property type="entry name" value="Cytochrome c"/>
    <property type="match status" value="1"/>
</dbReference>
<evidence type="ECO:0000256" key="4">
    <source>
        <dbReference type="ARBA" id="ARBA00022982"/>
    </source>
</evidence>
<dbReference type="PANTHER" id="PTHR33751:SF1">
    <property type="entry name" value="CBB3-TYPE CYTOCHROME C OXIDASE SUBUNIT FIXP"/>
    <property type="match status" value="1"/>
</dbReference>
<evidence type="ECO:0000313" key="11">
    <source>
        <dbReference type="Proteomes" id="UP000245535"/>
    </source>
</evidence>
<organism evidence="10 11">
    <name type="scientific">Sediminitomix flava</name>
    <dbReference type="NCBI Taxonomy" id="379075"/>
    <lineage>
        <taxon>Bacteria</taxon>
        <taxon>Pseudomonadati</taxon>
        <taxon>Bacteroidota</taxon>
        <taxon>Cytophagia</taxon>
        <taxon>Cytophagales</taxon>
        <taxon>Flammeovirgaceae</taxon>
        <taxon>Sediminitomix</taxon>
    </lineage>
</organism>
<dbReference type="InterPro" id="IPR009056">
    <property type="entry name" value="Cyt_c-like_dom"/>
</dbReference>
<keyword evidence="3 6" id="KW-0479">Metal-binding</keyword>
<dbReference type="Proteomes" id="UP000245535">
    <property type="component" value="Unassembled WGS sequence"/>
</dbReference>
<keyword evidence="8" id="KW-0812">Transmembrane</keyword>
<comment type="caution">
    <text evidence="10">The sequence shown here is derived from an EMBL/GenBank/DDBJ whole genome shotgun (WGS) entry which is preliminary data.</text>
</comment>
<gene>
    <name evidence="10" type="ORF">BC781_104273</name>
</gene>
<dbReference type="InterPro" id="IPR038414">
    <property type="entry name" value="CcoP_N_sf"/>
</dbReference>
<evidence type="ECO:0000256" key="7">
    <source>
        <dbReference type="SAM" id="Coils"/>
    </source>
</evidence>
<evidence type="ECO:0000256" key="2">
    <source>
        <dbReference type="ARBA" id="ARBA00022617"/>
    </source>
</evidence>
<keyword evidence="5 6" id="KW-0408">Iron</keyword>
<dbReference type="GO" id="GO:0005506">
    <property type="term" value="F:iron ion binding"/>
    <property type="evidence" value="ECO:0007669"/>
    <property type="project" value="InterPro"/>
</dbReference>
<keyword evidence="8" id="KW-0472">Membrane</keyword>
<evidence type="ECO:0000313" key="10">
    <source>
        <dbReference type="EMBL" id="PWJ41007.1"/>
    </source>
</evidence>
<dbReference type="EMBL" id="QGDO01000004">
    <property type="protein sequence ID" value="PWJ41007.1"/>
    <property type="molecule type" value="Genomic_DNA"/>
</dbReference>
<dbReference type="InterPro" id="IPR050597">
    <property type="entry name" value="Cytochrome_c_Oxidase_Subunit"/>
</dbReference>
<evidence type="ECO:0000256" key="8">
    <source>
        <dbReference type="SAM" id="Phobius"/>
    </source>
</evidence>
<reference evidence="10 11" key="1">
    <citation type="submission" date="2018-03" db="EMBL/GenBank/DDBJ databases">
        <title>Genomic Encyclopedia of Archaeal and Bacterial Type Strains, Phase II (KMG-II): from individual species to whole genera.</title>
        <authorList>
            <person name="Goeker M."/>
        </authorList>
    </citation>
    <scope>NUCLEOTIDE SEQUENCE [LARGE SCALE GENOMIC DNA]</scope>
    <source>
        <strain evidence="10 11">DSM 28229</strain>
    </source>
</reference>
<feature type="domain" description="Cytochrome c" evidence="9">
    <location>
        <begin position="180"/>
        <end position="258"/>
    </location>
</feature>
<feature type="transmembrane region" description="Helical" evidence="8">
    <location>
        <begin position="114"/>
        <end position="133"/>
    </location>
</feature>
<dbReference type="InterPro" id="IPR036909">
    <property type="entry name" value="Cyt_c-like_dom_sf"/>
</dbReference>
<feature type="coiled-coil region" evidence="7">
    <location>
        <begin position="143"/>
        <end position="170"/>
    </location>
</feature>
<protein>
    <submittedName>
        <fullName evidence="10">Cytochrome c oxidase cbb3-type subunit 3</fullName>
    </submittedName>
</protein>
<dbReference type="Pfam" id="PF13442">
    <property type="entry name" value="Cytochrome_CBB3"/>
    <property type="match status" value="1"/>
</dbReference>
<keyword evidence="8" id="KW-1133">Transmembrane helix</keyword>
<dbReference type="GO" id="GO:0020037">
    <property type="term" value="F:heme binding"/>
    <property type="evidence" value="ECO:0007669"/>
    <property type="project" value="InterPro"/>
</dbReference>
<keyword evidence="7" id="KW-0175">Coiled coil</keyword>
<keyword evidence="4" id="KW-0249">Electron transport</keyword>
<dbReference type="PANTHER" id="PTHR33751">
    <property type="entry name" value="CBB3-TYPE CYTOCHROME C OXIDASE SUBUNIT FIXP"/>
    <property type="match status" value="1"/>
</dbReference>
<dbReference type="AlphaFoldDB" id="A0A315Z821"/>
<name>A0A315Z821_SEDFL</name>
<sequence>MLSLLVTGHSAMAASTESLFDGIGNLEVLIGAMLGVIVILFIAVLLVSLTLYKIVSKELKANLSEEELAYEEEGGYQWFWQRFNAAKPIALEKEILLAHEYDGIRELDNDLPPWWKYLFYVSIVFAGVYIYIYHTGVDTPVSVSEYQTEVAEAEAEIDAYLAALGAAIDESNVERSLEEKDLANGKAIFTKRCVACHAADGGGGIGPNLTDEYWLYGNDVKNIFKTIKYGTSKGMTAWDKKISPPDMKDVASYVMSLQGTTPEAGKAPQGEHMPM</sequence>
<dbReference type="Gene3D" id="6.10.280.130">
    <property type="match status" value="1"/>
</dbReference>
<dbReference type="PROSITE" id="PS51007">
    <property type="entry name" value="CYTC"/>
    <property type="match status" value="1"/>
</dbReference>
<keyword evidence="11" id="KW-1185">Reference proteome</keyword>
<dbReference type="GO" id="GO:0009055">
    <property type="term" value="F:electron transfer activity"/>
    <property type="evidence" value="ECO:0007669"/>
    <property type="project" value="InterPro"/>
</dbReference>
<dbReference type="Gene3D" id="1.10.760.10">
    <property type="entry name" value="Cytochrome c-like domain"/>
    <property type="match status" value="1"/>
</dbReference>
<evidence type="ECO:0000259" key="9">
    <source>
        <dbReference type="PROSITE" id="PS51007"/>
    </source>
</evidence>
<dbReference type="InterPro" id="IPR032858">
    <property type="entry name" value="CcoP_N"/>
</dbReference>
<proteinExistence type="predicted"/>